<reference evidence="6" key="2">
    <citation type="submission" date="2018-07" db="EMBL/GenBank/DDBJ databases">
        <authorList>
            <person name="Quirk P.G."/>
            <person name="Krulwich T.A."/>
        </authorList>
    </citation>
    <scope>NUCLEOTIDE SEQUENCE</scope>
</reference>
<dbReference type="CDD" id="cd00190">
    <property type="entry name" value="Tryp_SPc"/>
    <property type="match status" value="1"/>
</dbReference>
<dbReference type="GO" id="GO:0006508">
    <property type="term" value="P:proteolysis"/>
    <property type="evidence" value="ECO:0007669"/>
    <property type="project" value="InterPro"/>
</dbReference>
<dbReference type="Gene3D" id="2.40.10.10">
    <property type="entry name" value="Trypsin-like serine proteases"/>
    <property type="match status" value="1"/>
</dbReference>
<keyword evidence="1" id="KW-1015">Disulfide bond</keyword>
<keyword evidence="3" id="KW-0732">Signal</keyword>
<dbReference type="AlphaFoldDB" id="A0A336KSW3"/>
<proteinExistence type="inferred from homology"/>
<evidence type="ECO:0000256" key="1">
    <source>
        <dbReference type="ARBA" id="ARBA00023157"/>
    </source>
</evidence>
<gene>
    <name evidence="5" type="primary">CSON013933</name>
</gene>
<dbReference type="InterPro" id="IPR001314">
    <property type="entry name" value="Peptidase_S1A"/>
</dbReference>
<dbReference type="Pfam" id="PF00089">
    <property type="entry name" value="Trypsin"/>
    <property type="match status" value="1"/>
</dbReference>
<dbReference type="PANTHER" id="PTHR24250">
    <property type="entry name" value="CHYMOTRYPSIN-RELATED"/>
    <property type="match status" value="1"/>
</dbReference>
<dbReference type="InterPro" id="IPR001254">
    <property type="entry name" value="Trypsin_dom"/>
</dbReference>
<evidence type="ECO:0000259" key="4">
    <source>
        <dbReference type="PROSITE" id="PS50240"/>
    </source>
</evidence>
<protein>
    <submittedName>
        <fullName evidence="5">CSON013933 protein</fullName>
    </submittedName>
</protein>
<feature type="signal peptide" evidence="3">
    <location>
        <begin position="1"/>
        <end position="18"/>
    </location>
</feature>
<feature type="domain" description="Peptidase S1" evidence="4">
    <location>
        <begin position="26"/>
        <end position="260"/>
    </location>
</feature>
<feature type="chain" id="PRO_5033342770" evidence="3">
    <location>
        <begin position="19"/>
        <end position="266"/>
    </location>
</feature>
<dbReference type="GO" id="GO:0004252">
    <property type="term" value="F:serine-type endopeptidase activity"/>
    <property type="evidence" value="ECO:0007669"/>
    <property type="project" value="InterPro"/>
</dbReference>
<dbReference type="OMA" id="RITDWRR"/>
<evidence type="ECO:0000256" key="2">
    <source>
        <dbReference type="ARBA" id="ARBA00024195"/>
    </source>
</evidence>
<dbReference type="SUPFAM" id="SSF50494">
    <property type="entry name" value="Trypsin-like serine proteases"/>
    <property type="match status" value="1"/>
</dbReference>
<reference evidence="5" key="1">
    <citation type="submission" date="2018-04" db="EMBL/GenBank/DDBJ databases">
        <authorList>
            <person name="Go L.Y."/>
            <person name="Mitchell J.A."/>
        </authorList>
    </citation>
    <scope>NUCLEOTIDE SEQUENCE</scope>
    <source>
        <tissue evidence="5">Whole organism</tissue>
    </source>
</reference>
<dbReference type="InterPro" id="IPR009003">
    <property type="entry name" value="Peptidase_S1_PA"/>
</dbReference>
<accession>A0A336KSW3</accession>
<sequence>MKFISSIFLFCALHCVTSQKALESRIYGGVVARANEFPFMISLQVDGVPFCGGTLITSSFILTTATCGEQRFDTGPKMAVAGGHVFDTERPRIDSRVQSIEIFAFYNHPDYANNPFLDLALARTRTPFTLNRYVLTISLASPGVFDNRNLIIAGWGGITRTDGTPRYVTLRKAIVQVSTCRIVWAPTPVGDNDLCVQAPIGKPSPCAGDEGGPLIRQDAVGKYSLVGVIRYVPRPCGISEKGAIIMDVRDMEQIITNIITSAPPIV</sequence>
<evidence type="ECO:0000256" key="3">
    <source>
        <dbReference type="SAM" id="SignalP"/>
    </source>
</evidence>
<dbReference type="PANTHER" id="PTHR24250:SF27">
    <property type="entry name" value="ELASTASE 2 LIKE"/>
    <property type="match status" value="1"/>
</dbReference>
<evidence type="ECO:0000313" key="5">
    <source>
        <dbReference type="EMBL" id="SSX06505.1"/>
    </source>
</evidence>
<dbReference type="EMBL" id="UFQT01000741">
    <property type="protein sequence ID" value="SSX26854.1"/>
    <property type="molecule type" value="Genomic_DNA"/>
</dbReference>
<dbReference type="VEuPathDB" id="VectorBase:CSON013933"/>
<dbReference type="PROSITE" id="PS50240">
    <property type="entry name" value="TRYPSIN_DOM"/>
    <property type="match status" value="1"/>
</dbReference>
<dbReference type="SMART" id="SM00020">
    <property type="entry name" value="Tryp_SPc"/>
    <property type="match status" value="1"/>
</dbReference>
<dbReference type="PRINTS" id="PR00722">
    <property type="entry name" value="CHYMOTRYPSIN"/>
</dbReference>
<dbReference type="InterPro" id="IPR043504">
    <property type="entry name" value="Peptidase_S1_PA_chymotrypsin"/>
</dbReference>
<comment type="similarity">
    <text evidence="2">Belongs to the peptidase S1 family. CLIP subfamily.</text>
</comment>
<organism evidence="5">
    <name type="scientific">Culicoides sonorensis</name>
    <name type="common">Biting midge</name>
    <dbReference type="NCBI Taxonomy" id="179676"/>
    <lineage>
        <taxon>Eukaryota</taxon>
        <taxon>Metazoa</taxon>
        <taxon>Ecdysozoa</taxon>
        <taxon>Arthropoda</taxon>
        <taxon>Hexapoda</taxon>
        <taxon>Insecta</taxon>
        <taxon>Pterygota</taxon>
        <taxon>Neoptera</taxon>
        <taxon>Endopterygota</taxon>
        <taxon>Diptera</taxon>
        <taxon>Nematocera</taxon>
        <taxon>Chironomoidea</taxon>
        <taxon>Ceratopogonidae</taxon>
        <taxon>Ceratopogoninae</taxon>
        <taxon>Culicoides</taxon>
        <taxon>Monoculicoides</taxon>
    </lineage>
</organism>
<evidence type="ECO:0000313" key="6">
    <source>
        <dbReference type="EMBL" id="SSX26854.1"/>
    </source>
</evidence>
<dbReference type="EMBL" id="UFQS01000741">
    <property type="protein sequence ID" value="SSX06505.1"/>
    <property type="molecule type" value="Genomic_DNA"/>
</dbReference>
<name>A0A336KSW3_CULSO</name>